<name>A0AA88QJC3_9ASTE</name>
<keyword evidence="2" id="KW-0804">Transcription</keyword>
<keyword evidence="2" id="KW-0805">Transcription regulation</keyword>
<accession>A0AA88QJC3</accession>
<comment type="similarity">
    <text evidence="1">Belongs to the mTERF family.</text>
</comment>
<evidence type="ECO:0000256" key="2">
    <source>
        <dbReference type="ARBA" id="ARBA00022472"/>
    </source>
</evidence>
<dbReference type="SMART" id="SM00733">
    <property type="entry name" value="Mterf"/>
    <property type="match status" value="3"/>
</dbReference>
<dbReference type="InterPro" id="IPR003690">
    <property type="entry name" value="MTERF"/>
</dbReference>
<keyword evidence="2" id="KW-0806">Transcription termination</keyword>
<dbReference type="PANTHER" id="PTHR13068">
    <property type="entry name" value="CGI-12 PROTEIN-RELATED"/>
    <property type="match status" value="1"/>
</dbReference>
<dbReference type="GO" id="GO:0003676">
    <property type="term" value="F:nucleic acid binding"/>
    <property type="evidence" value="ECO:0007669"/>
    <property type="project" value="InterPro"/>
</dbReference>
<dbReference type="AlphaFoldDB" id="A0AA88QJC3"/>
<protein>
    <submittedName>
        <fullName evidence="4">Uncharacterized protein</fullName>
    </submittedName>
</protein>
<dbReference type="Gene3D" id="1.25.70.10">
    <property type="entry name" value="Transcription termination factor 3, mitochondrial"/>
    <property type="match status" value="2"/>
</dbReference>
<evidence type="ECO:0000256" key="1">
    <source>
        <dbReference type="ARBA" id="ARBA00007692"/>
    </source>
</evidence>
<dbReference type="InterPro" id="IPR038538">
    <property type="entry name" value="MTERF_sf"/>
</dbReference>
<keyword evidence="5" id="KW-1185">Reference proteome</keyword>
<evidence type="ECO:0000313" key="5">
    <source>
        <dbReference type="Proteomes" id="UP001187471"/>
    </source>
</evidence>
<dbReference type="Proteomes" id="UP001187471">
    <property type="component" value="Unassembled WGS sequence"/>
</dbReference>
<proteinExistence type="inferred from homology"/>
<organism evidence="4 5">
    <name type="scientific">Escallonia rubra</name>
    <dbReference type="NCBI Taxonomy" id="112253"/>
    <lineage>
        <taxon>Eukaryota</taxon>
        <taxon>Viridiplantae</taxon>
        <taxon>Streptophyta</taxon>
        <taxon>Embryophyta</taxon>
        <taxon>Tracheophyta</taxon>
        <taxon>Spermatophyta</taxon>
        <taxon>Magnoliopsida</taxon>
        <taxon>eudicotyledons</taxon>
        <taxon>Gunneridae</taxon>
        <taxon>Pentapetalae</taxon>
        <taxon>asterids</taxon>
        <taxon>campanulids</taxon>
        <taxon>Escalloniales</taxon>
        <taxon>Escalloniaceae</taxon>
        <taxon>Escallonia</taxon>
    </lineage>
</organism>
<dbReference type="PANTHER" id="PTHR13068:SF133">
    <property type="entry name" value="MITOCHONDRIAL TRANSCRIPTION TERMINATION FACTOR FAMILY PROTEIN"/>
    <property type="match status" value="1"/>
</dbReference>
<dbReference type="GO" id="GO:0006353">
    <property type="term" value="P:DNA-templated transcription termination"/>
    <property type="evidence" value="ECO:0007669"/>
    <property type="project" value="UniProtKB-KW"/>
</dbReference>
<dbReference type="Pfam" id="PF02536">
    <property type="entry name" value="mTERF"/>
    <property type="match status" value="2"/>
</dbReference>
<evidence type="ECO:0000313" key="4">
    <source>
        <dbReference type="EMBL" id="KAK2970582.1"/>
    </source>
</evidence>
<evidence type="ECO:0000256" key="3">
    <source>
        <dbReference type="ARBA" id="ARBA00022946"/>
    </source>
</evidence>
<sequence length="340" mass="38053">MFALICKRSGSLVNPRISIITHLGFLQVPPIIPFSSQTTSLSLKSSKKDSFTVSYLINRCGLSPEIAASKSKTVVFNSPERPDSVLALLGKQGFDTSQISKLIRTYPTLLLVDPKKTLLPKLEFFRSIGASSDDIASNRGILRSSLDNKIIPFFNLLKSLGMSDKRLVSVMKRLRWNLHAVPSSFVSNVALLKQIGMPQASILSLIAGNPDILNQDMQKFDSCVNRLVKMGVDPCKLAFVQAIMTTCSASESTWEHKKEVYRRWGWSDHDLLSDFQRTIVPRCSVLRVLLSKGLLKEVPGVSRFIRTSEEEFLDKFVKKYLKLVPQLLSVYQGKVSWNGL</sequence>
<reference evidence="4" key="1">
    <citation type="submission" date="2022-12" db="EMBL/GenBank/DDBJ databases">
        <title>Draft genome assemblies for two species of Escallonia (Escalloniales).</title>
        <authorList>
            <person name="Chanderbali A."/>
            <person name="Dervinis C."/>
            <person name="Anghel I."/>
            <person name="Soltis D."/>
            <person name="Soltis P."/>
            <person name="Zapata F."/>
        </authorList>
    </citation>
    <scope>NUCLEOTIDE SEQUENCE</scope>
    <source>
        <strain evidence="4">UCBG92.1500</strain>
        <tissue evidence="4">Leaf</tissue>
    </source>
</reference>
<keyword evidence="3" id="KW-0809">Transit peptide</keyword>
<gene>
    <name evidence="4" type="ORF">RJ640_022819</name>
</gene>
<comment type="caution">
    <text evidence="4">The sequence shown here is derived from an EMBL/GenBank/DDBJ whole genome shotgun (WGS) entry which is preliminary data.</text>
</comment>
<dbReference type="EMBL" id="JAVXUO010002687">
    <property type="protein sequence ID" value="KAK2970582.1"/>
    <property type="molecule type" value="Genomic_DNA"/>
</dbReference>